<evidence type="ECO:0000256" key="5">
    <source>
        <dbReference type="ARBA" id="ARBA00022679"/>
    </source>
</evidence>
<dbReference type="InterPro" id="IPR036563">
    <property type="entry name" value="MoaE_sf"/>
</dbReference>
<dbReference type="CDD" id="cd00756">
    <property type="entry name" value="MoaE"/>
    <property type="match status" value="1"/>
</dbReference>
<evidence type="ECO:0000256" key="1">
    <source>
        <dbReference type="ARBA" id="ARBA00005046"/>
    </source>
</evidence>
<dbReference type="GO" id="GO:0030366">
    <property type="term" value="F:molybdopterin synthase activity"/>
    <property type="evidence" value="ECO:0007669"/>
    <property type="project" value="UniProtKB-EC"/>
</dbReference>
<evidence type="ECO:0000256" key="11">
    <source>
        <dbReference type="ARBA" id="ARBA00030781"/>
    </source>
</evidence>
<name>A0A5C7FHX0_9BACT</name>
<dbReference type="Gene3D" id="3.90.1170.40">
    <property type="entry name" value="Molybdopterin biosynthesis MoaE subunit"/>
    <property type="match status" value="1"/>
</dbReference>
<accession>A0A5C7FHX0</accession>
<organism evidence="14 15">
    <name type="scientific">Neolewinella aurantiaca</name>
    <dbReference type="NCBI Taxonomy" id="2602767"/>
    <lineage>
        <taxon>Bacteria</taxon>
        <taxon>Pseudomonadati</taxon>
        <taxon>Bacteroidota</taxon>
        <taxon>Saprospiria</taxon>
        <taxon>Saprospirales</taxon>
        <taxon>Lewinellaceae</taxon>
        <taxon>Neolewinella</taxon>
    </lineage>
</organism>
<protein>
    <recommendedName>
        <fullName evidence="4">Molybdopterin synthase catalytic subunit</fullName>
        <ecNumber evidence="3">2.8.1.12</ecNumber>
    </recommendedName>
    <alternativeName>
        <fullName evidence="11">MPT synthase subunit 2</fullName>
    </alternativeName>
    <alternativeName>
        <fullName evidence="9">Molybdenum cofactor biosynthesis protein E</fullName>
    </alternativeName>
    <alternativeName>
        <fullName evidence="10">Molybdopterin-converting factor large subunit</fullName>
    </alternativeName>
    <alternativeName>
        <fullName evidence="12">Molybdopterin-converting factor subunit 2</fullName>
    </alternativeName>
</protein>
<comment type="catalytic activity">
    <reaction evidence="13">
        <text>2 [molybdopterin-synthase sulfur-carrier protein]-C-terminal-Gly-aminoethanethioate + cyclic pyranopterin phosphate + H2O = molybdopterin + 2 [molybdopterin-synthase sulfur-carrier protein]-C-terminal Gly-Gly + 2 H(+)</text>
        <dbReference type="Rhea" id="RHEA:26333"/>
        <dbReference type="Rhea" id="RHEA-COMP:12202"/>
        <dbReference type="Rhea" id="RHEA-COMP:19907"/>
        <dbReference type="ChEBI" id="CHEBI:15377"/>
        <dbReference type="ChEBI" id="CHEBI:15378"/>
        <dbReference type="ChEBI" id="CHEBI:58698"/>
        <dbReference type="ChEBI" id="CHEBI:59648"/>
        <dbReference type="ChEBI" id="CHEBI:90778"/>
        <dbReference type="ChEBI" id="CHEBI:232372"/>
        <dbReference type="EC" id="2.8.1.12"/>
    </reaction>
</comment>
<reference evidence="14 15" key="1">
    <citation type="submission" date="2019-08" db="EMBL/GenBank/DDBJ databases">
        <title>Lewinella sp. strain SSH13 Genome sequencing and assembly.</title>
        <authorList>
            <person name="Kim I."/>
        </authorList>
    </citation>
    <scope>NUCLEOTIDE SEQUENCE [LARGE SCALE GENOMIC DNA]</scope>
    <source>
        <strain evidence="14 15">SSH13</strain>
    </source>
</reference>
<dbReference type="OrthoDB" id="9803224at2"/>
<dbReference type="EC" id="2.8.1.12" evidence="3"/>
<evidence type="ECO:0000256" key="7">
    <source>
        <dbReference type="ARBA" id="ARBA00025448"/>
    </source>
</evidence>
<evidence type="ECO:0000256" key="8">
    <source>
        <dbReference type="ARBA" id="ARBA00026066"/>
    </source>
</evidence>
<keyword evidence="5" id="KW-0808">Transferase</keyword>
<evidence type="ECO:0000256" key="12">
    <source>
        <dbReference type="ARBA" id="ARBA00032474"/>
    </source>
</evidence>
<dbReference type="PANTHER" id="PTHR23404">
    <property type="entry name" value="MOLYBDOPTERIN SYNTHASE RELATED"/>
    <property type="match status" value="1"/>
</dbReference>
<comment type="pathway">
    <text evidence="1">Cofactor biosynthesis; molybdopterin biosynthesis.</text>
</comment>
<dbReference type="FunFam" id="3.90.1170.40:FF:000004">
    <property type="entry name" value="Molybdopterin biosynthesis protein MoeE"/>
    <property type="match status" value="1"/>
</dbReference>
<evidence type="ECO:0000313" key="14">
    <source>
        <dbReference type="EMBL" id="TXF90735.1"/>
    </source>
</evidence>
<dbReference type="SUPFAM" id="SSF54690">
    <property type="entry name" value="Molybdopterin synthase subunit MoaE"/>
    <property type="match status" value="1"/>
</dbReference>
<evidence type="ECO:0000256" key="10">
    <source>
        <dbReference type="ARBA" id="ARBA00030407"/>
    </source>
</evidence>
<comment type="function">
    <text evidence="7">Converts molybdopterin precursor Z into molybdopterin. This requires the incorporation of two sulfur atoms into precursor Z to generate a dithiolene group. The sulfur is provided by MoaD.</text>
</comment>
<evidence type="ECO:0000256" key="9">
    <source>
        <dbReference type="ARBA" id="ARBA00029745"/>
    </source>
</evidence>
<dbReference type="Proteomes" id="UP000321907">
    <property type="component" value="Unassembled WGS sequence"/>
</dbReference>
<sequence length="138" mass="15342">MTDIKLSDQKLSIDAAYASVHDPACGGIVLFIGTIRNHNKGKTVTHLDFESYAPMAIKEMTRIAEKAKSEHKLQAVTLHHRVGNLAIGDIAVIIAVSSHHRKAAFTGCEQVIDELKEHVPIWKKEFLEDGSYWVNARP</sequence>
<evidence type="ECO:0000256" key="6">
    <source>
        <dbReference type="ARBA" id="ARBA00023150"/>
    </source>
</evidence>
<dbReference type="AlphaFoldDB" id="A0A5C7FHX0"/>
<evidence type="ECO:0000256" key="13">
    <source>
        <dbReference type="ARBA" id="ARBA00049878"/>
    </source>
</evidence>
<dbReference type="RefSeq" id="WP_147929563.1">
    <property type="nucleotide sequence ID" value="NZ_VOXD01000005.1"/>
</dbReference>
<comment type="similarity">
    <text evidence="2">Belongs to the MoaE family.</text>
</comment>
<dbReference type="GO" id="GO:0006777">
    <property type="term" value="P:Mo-molybdopterin cofactor biosynthetic process"/>
    <property type="evidence" value="ECO:0007669"/>
    <property type="project" value="UniProtKB-KW"/>
</dbReference>
<evidence type="ECO:0000313" key="15">
    <source>
        <dbReference type="Proteomes" id="UP000321907"/>
    </source>
</evidence>
<evidence type="ECO:0000256" key="3">
    <source>
        <dbReference type="ARBA" id="ARBA00011950"/>
    </source>
</evidence>
<comment type="subunit">
    <text evidence="8">Heterotetramer of 2 MoaD subunits and 2 MoaE subunits. Also stable as homodimer. The enzyme changes between these two forms during catalysis.</text>
</comment>
<dbReference type="InterPro" id="IPR003448">
    <property type="entry name" value="Mopterin_biosynth_MoaE"/>
</dbReference>
<keyword evidence="15" id="KW-1185">Reference proteome</keyword>
<evidence type="ECO:0000256" key="4">
    <source>
        <dbReference type="ARBA" id="ARBA00013858"/>
    </source>
</evidence>
<evidence type="ECO:0000256" key="2">
    <source>
        <dbReference type="ARBA" id="ARBA00005426"/>
    </source>
</evidence>
<dbReference type="Pfam" id="PF02391">
    <property type="entry name" value="MoaE"/>
    <property type="match status" value="1"/>
</dbReference>
<proteinExistence type="inferred from homology"/>
<dbReference type="EMBL" id="VOXD01000005">
    <property type="protein sequence ID" value="TXF90735.1"/>
    <property type="molecule type" value="Genomic_DNA"/>
</dbReference>
<gene>
    <name evidence="14" type="ORF">FUA23_04650</name>
</gene>
<comment type="caution">
    <text evidence="14">The sequence shown here is derived from an EMBL/GenBank/DDBJ whole genome shotgun (WGS) entry which is preliminary data.</text>
</comment>
<keyword evidence="6" id="KW-0501">Molybdenum cofactor biosynthesis</keyword>